<dbReference type="EMBL" id="JANPWB010000007">
    <property type="protein sequence ID" value="KAJ1170270.1"/>
    <property type="molecule type" value="Genomic_DNA"/>
</dbReference>
<dbReference type="Proteomes" id="UP001066276">
    <property type="component" value="Chromosome 4_1"/>
</dbReference>
<comment type="caution">
    <text evidence="2">The sequence shown here is derived from an EMBL/GenBank/DDBJ whole genome shotgun (WGS) entry which is preliminary data.</text>
</comment>
<evidence type="ECO:0000313" key="2">
    <source>
        <dbReference type="EMBL" id="KAJ1170270.1"/>
    </source>
</evidence>
<feature type="region of interest" description="Disordered" evidence="1">
    <location>
        <begin position="1"/>
        <end position="92"/>
    </location>
</feature>
<reference evidence="2" key="1">
    <citation type="journal article" date="2022" name="bioRxiv">
        <title>Sequencing and chromosome-scale assembly of the giantPleurodeles waltlgenome.</title>
        <authorList>
            <person name="Brown T."/>
            <person name="Elewa A."/>
            <person name="Iarovenko S."/>
            <person name="Subramanian E."/>
            <person name="Araus A.J."/>
            <person name="Petzold A."/>
            <person name="Susuki M."/>
            <person name="Suzuki K.-i.T."/>
            <person name="Hayashi T."/>
            <person name="Toyoda A."/>
            <person name="Oliveira C."/>
            <person name="Osipova E."/>
            <person name="Leigh N.D."/>
            <person name="Simon A."/>
            <person name="Yun M.H."/>
        </authorList>
    </citation>
    <scope>NUCLEOTIDE SEQUENCE</scope>
    <source>
        <strain evidence="2">20211129_DDA</strain>
        <tissue evidence="2">Liver</tissue>
    </source>
</reference>
<sequence length="92" mass="10593">MHSLLRGEKNRRRPMPIDATPSGRPELRRTASQGQRRPTSRGEIDAWRENETLTHSLPERHAARKQAEESMHRPHLVIPQTTETVRAPENDA</sequence>
<gene>
    <name evidence="2" type="ORF">NDU88_002150</name>
</gene>
<feature type="compositionally biased region" description="Basic and acidic residues" evidence="1">
    <location>
        <begin position="40"/>
        <end position="72"/>
    </location>
</feature>
<protein>
    <submittedName>
        <fullName evidence="2">Uncharacterized protein</fullName>
    </submittedName>
</protein>
<accession>A0AAV7T1K4</accession>
<proteinExistence type="predicted"/>
<evidence type="ECO:0000313" key="3">
    <source>
        <dbReference type="Proteomes" id="UP001066276"/>
    </source>
</evidence>
<name>A0AAV7T1K4_PLEWA</name>
<keyword evidence="3" id="KW-1185">Reference proteome</keyword>
<organism evidence="2 3">
    <name type="scientific">Pleurodeles waltl</name>
    <name type="common">Iberian ribbed newt</name>
    <dbReference type="NCBI Taxonomy" id="8319"/>
    <lineage>
        <taxon>Eukaryota</taxon>
        <taxon>Metazoa</taxon>
        <taxon>Chordata</taxon>
        <taxon>Craniata</taxon>
        <taxon>Vertebrata</taxon>
        <taxon>Euteleostomi</taxon>
        <taxon>Amphibia</taxon>
        <taxon>Batrachia</taxon>
        <taxon>Caudata</taxon>
        <taxon>Salamandroidea</taxon>
        <taxon>Salamandridae</taxon>
        <taxon>Pleurodelinae</taxon>
        <taxon>Pleurodeles</taxon>
    </lineage>
</organism>
<evidence type="ECO:0000256" key="1">
    <source>
        <dbReference type="SAM" id="MobiDB-lite"/>
    </source>
</evidence>
<dbReference type="AlphaFoldDB" id="A0AAV7T1K4"/>